<name>X1U6N4_9ZZZZ</name>
<dbReference type="EMBL" id="BARW01019774">
    <property type="protein sequence ID" value="GAI99296.1"/>
    <property type="molecule type" value="Genomic_DNA"/>
</dbReference>
<reference evidence="1" key="1">
    <citation type="journal article" date="2014" name="Front. Microbiol.">
        <title>High frequency of phylogenetically diverse reductive dehalogenase-homologous genes in deep subseafloor sedimentary metagenomes.</title>
        <authorList>
            <person name="Kawai M."/>
            <person name="Futagami T."/>
            <person name="Toyoda A."/>
            <person name="Takaki Y."/>
            <person name="Nishi S."/>
            <person name="Hori S."/>
            <person name="Arai W."/>
            <person name="Tsubouchi T."/>
            <person name="Morono Y."/>
            <person name="Uchiyama I."/>
            <person name="Ito T."/>
            <person name="Fujiyama A."/>
            <person name="Inagaki F."/>
            <person name="Takami H."/>
        </authorList>
    </citation>
    <scope>NUCLEOTIDE SEQUENCE</scope>
    <source>
        <strain evidence="1">Expedition CK06-06</strain>
    </source>
</reference>
<feature type="non-terminal residue" evidence="1">
    <location>
        <position position="1"/>
    </location>
</feature>
<sequence>GLNSPLAIAEKFGQYEDFPEPLKEWAGKKGLSSEWAERYWAAHWSLPSPLQGFEMLHRGIINQDELNMLLRALDIMPFWRDKLTGIAHRRLSRVDIRRMYGVGVLTEEEVYEAYIELGYNERDAKRMSDFTVKQILASQSKFTARDVISAYSNYMISRSETRSLLIDIGVKPENTEFIILTAEYKREWALTNDRITAIRNLYKKEVYNENQARSELLKLDMPSERVDVLMEQWYIDEKDKAPRHWTTAQTLSFVEAKLITLERGQQELRDIGYD</sequence>
<accession>X1U6N4</accession>
<protein>
    <submittedName>
        <fullName evidence="1">Uncharacterized protein</fullName>
    </submittedName>
</protein>
<proteinExistence type="predicted"/>
<organism evidence="1">
    <name type="scientific">marine sediment metagenome</name>
    <dbReference type="NCBI Taxonomy" id="412755"/>
    <lineage>
        <taxon>unclassified sequences</taxon>
        <taxon>metagenomes</taxon>
        <taxon>ecological metagenomes</taxon>
    </lineage>
</organism>
<comment type="caution">
    <text evidence="1">The sequence shown here is derived from an EMBL/GenBank/DDBJ whole genome shotgun (WGS) entry which is preliminary data.</text>
</comment>
<feature type="non-terminal residue" evidence="1">
    <location>
        <position position="274"/>
    </location>
</feature>
<gene>
    <name evidence="1" type="ORF">S12H4_33548</name>
</gene>
<dbReference type="AlphaFoldDB" id="X1U6N4"/>
<evidence type="ECO:0000313" key="1">
    <source>
        <dbReference type="EMBL" id="GAI99296.1"/>
    </source>
</evidence>